<protein>
    <submittedName>
        <fullName evidence="1">Uncharacterized protein</fullName>
    </submittedName>
</protein>
<proteinExistence type="predicted"/>
<evidence type="ECO:0000313" key="2">
    <source>
        <dbReference type="Proteomes" id="UP000054564"/>
    </source>
</evidence>
<keyword evidence="2" id="KW-1185">Reference proteome</keyword>
<name>A0A0L0UKF0_9BASI</name>
<gene>
    <name evidence="1" type="ORF">PSTG_19097</name>
</gene>
<accession>A0A0L0UKF0</accession>
<reference evidence="2" key="1">
    <citation type="submission" date="2014-03" db="EMBL/GenBank/DDBJ databases">
        <title>The Genome Sequence of Puccinia striiformis f. sp. tritici PST-78.</title>
        <authorList>
            <consortium name="The Broad Institute Genome Sequencing Platform"/>
            <person name="Cuomo C."/>
            <person name="Hulbert S."/>
            <person name="Chen X."/>
            <person name="Walker B."/>
            <person name="Young S.K."/>
            <person name="Zeng Q."/>
            <person name="Gargeya S."/>
            <person name="Fitzgerald M."/>
            <person name="Haas B."/>
            <person name="Abouelleil A."/>
            <person name="Alvarado L."/>
            <person name="Arachchi H.M."/>
            <person name="Berlin A.M."/>
            <person name="Chapman S.B."/>
            <person name="Goldberg J."/>
            <person name="Griggs A."/>
            <person name="Gujja S."/>
            <person name="Hansen M."/>
            <person name="Howarth C."/>
            <person name="Imamovic A."/>
            <person name="Larimer J."/>
            <person name="McCowan C."/>
            <person name="Montmayeur A."/>
            <person name="Murphy C."/>
            <person name="Neiman D."/>
            <person name="Pearson M."/>
            <person name="Priest M."/>
            <person name="Roberts A."/>
            <person name="Saif S."/>
            <person name="Shea T."/>
            <person name="Sisk P."/>
            <person name="Sykes S."/>
            <person name="Wortman J."/>
            <person name="Nusbaum C."/>
            <person name="Birren B."/>
        </authorList>
    </citation>
    <scope>NUCLEOTIDE SEQUENCE [LARGE SCALE GENOMIC DNA]</scope>
    <source>
        <strain evidence="2">race PST-78</strain>
    </source>
</reference>
<dbReference type="AlphaFoldDB" id="A0A0L0UKF0"/>
<organism evidence="1 2">
    <name type="scientific">Puccinia striiformis f. sp. tritici PST-78</name>
    <dbReference type="NCBI Taxonomy" id="1165861"/>
    <lineage>
        <taxon>Eukaryota</taxon>
        <taxon>Fungi</taxon>
        <taxon>Dikarya</taxon>
        <taxon>Basidiomycota</taxon>
        <taxon>Pucciniomycotina</taxon>
        <taxon>Pucciniomycetes</taxon>
        <taxon>Pucciniales</taxon>
        <taxon>Pucciniaceae</taxon>
        <taxon>Puccinia</taxon>
    </lineage>
</organism>
<evidence type="ECO:0000313" key="1">
    <source>
        <dbReference type="EMBL" id="KNE87518.1"/>
    </source>
</evidence>
<sequence>MDNVEVFYSKGTESRGGRSWGHLEATVRTMGAKGARLPRAPSSAPSQTLRRNLQWFRTPVGQSPVKRGKPPVPVASVHTEAPDNLLEALHGASVDEEHRTVMSAVIEK</sequence>
<dbReference type="Proteomes" id="UP000054564">
    <property type="component" value="Unassembled WGS sequence"/>
</dbReference>
<comment type="caution">
    <text evidence="1">The sequence shown here is derived from an EMBL/GenBank/DDBJ whole genome shotgun (WGS) entry which is preliminary data.</text>
</comment>
<dbReference type="EMBL" id="AJIL01005077">
    <property type="protein sequence ID" value="KNE87518.1"/>
    <property type="molecule type" value="Genomic_DNA"/>
</dbReference>
<feature type="non-terminal residue" evidence="1">
    <location>
        <position position="108"/>
    </location>
</feature>